<feature type="transmembrane region" description="Helical" evidence="1">
    <location>
        <begin position="141"/>
        <end position="159"/>
    </location>
</feature>
<proteinExistence type="predicted"/>
<dbReference type="Pfam" id="PF01569">
    <property type="entry name" value="PAP2"/>
    <property type="match status" value="1"/>
</dbReference>
<dbReference type="RefSeq" id="WP_301664272.1">
    <property type="nucleotide sequence ID" value="NZ_VCYH01000006.1"/>
</dbReference>
<keyword evidence="4" id="KW-1185">Reference proteome</keyword>
<accession>A0ABT8MB29</accession>
<dbReference type="SUPFAM" id="SSF48317">
    <property type="entry name" value="Acid phosphatase/Vanadium-dependent haloperoxidase"/>
    <property type="match status" value="1"/>
</dbReference>
<feature type="domain" description="Phosphatidic acid phosphatase type 2/haloperoxidase" evidence="2">
    <location>
        <begin position="53"/>
        <end position="159"/>
    </location>
</feature>
<feature type="transmembrane region" description="Helical" evidence="1">
    <location>
        <begin position="179"/>
        <end position="199"/>
    </location>
</feature>
<feature type="transmembrane region" description="Helical" evidence="1">
    <location>
        <begin position="20"/>
        <end position="42"/>
    </location>
</feature>
<dbReference type="SMART" id="SM00014">
    <property type="entry name" value="acidPPc"/>
    <property type="match status" value="1"/>
</dbReference>
<feature type="transmembrane region" description="Helical" evidence="1">
    <location>
        <begin position="265"/>
        <end position="283"/>
    </location>
</feature>
<dbReference type="PANTHER" id="PTHR14969">
    <property type="entry name" value="SPHINGOSINE-1-PHOSPHATE PHOSPHOHYDROLASE"/>
    <property type="match status" value="1"/>
</dbReference>
<dbReference type="EMBL" id="VCYH01000006">
    <property type="protein sequence ID" value="MDN7025124.1"/>
    <property type="molecule type" value="Genomic_DNA"/>
</dbReference>
<sequence>MEVQIGIIQALQSQAAWLDIPMRIFSFLGLPEFYLLVIPLFYWCRDPRFGLRIGLLLGLTAGLNDALKIAFHLPRPYWVSGEVAVLNTYPSFGLPSAHAQGAATFWGYIAAKARRWWVTALAAVLVVLIGVSRVYEGVHFPMDTVAGWVVGLAVLAVFLRFEEPAAARLARLPVQRQVLAAALASLGLLALSLAAVASLGDWHLPQAWVTEALARSGEPIDPLYPRDGLIATGMLFGFAAGAALQSHRGSMCSADARAGVLLLRYLFGIAVAGAIWLGFGLVVPDGDGFAAYALTYLRATVAAGWVSFGAPEVFYRMNLAKREEG</sequence>
<reference evidence="3" key="1">
    <citation type="submission" date="2019-05" db="EMBL/GenBank/DDBJ databases">
        <title>Methanoculleus sp. FWC-SCC1, a methanogenic archaeon isolated from deep marine cold seep.</title>
        <authorList>
            <person name="Chen Y.-W."/>
            <person name="Chen S.-C."/>
            <person name="Teng N.-H."/>
            <person name="Lai M.-C."/>
        </authorList>
    </citation>
    <scope>NUCLEOTIDE SEQUENCE</scope>
    <source>
        <strain evidence="3">FWC-SCC1</strain>
    </source>
</reference>
<evidence type="ECO:0000259" key="2">
    <source>
        <dbReference type="SMART" id="SM00014"/>
    </source>
</evidence>
<feature type="transmembrane region" description="Helical" evidence="1">
    <location>
        <begin position="116"/>
        <end position="135"/>
    </location>
</feature>
<gene>
    <name evidence="3" type="ORF">FGU65_09520</name>
</gene>
<keyword evidence="1" id="KW-1133">Transmembrane helix</keyword>
<comment type="caution">
    <text evidence="3">The sequence shown here is derived from an EMBL/GenBank/DDBJ whole genome shotgun (WGS) entry which is preliminary data.</text>
</comment>
<keyword evidence="1" id="KW-0472">Membrane</keyword>
<dbReference type="InterPro" id="IPR036938">
    <property type="entry name" value="PAP2/HPO_sf"/>
</dbReference>
<keyword evidence="1" id="KW-0812">Transmembrane</keyword>
<feature type="transmembrane region" description="Helical" evidence="1">
    <location>
        <begin position="289"/>
        <end position="308"/>
    </location>
</feature>
<dbReference type="InterPro" id="IPR000326">
    <property type="entry name" value="PAP2/HPO"/>
</dbReference>
<protein>
    <submittedName>
        <fullName evidence="3">Phosphatase PAP2 family protein</fullName>
    </submittedName>
</protein>
<evidence type="ECO:0000256" key="1">
    <source>
        <dbReference type="SAM" id="Phobius"/>
    </source>
</evidence>
<name>A0ABT8MB29_9EURY</name>
<dbReference type="Gene3D" id="1.20.144.10">
    <property type="entry name" value="Phosphatidic acid phosphatase type 2/haloperoxidase"/>
    <property type="match status" value="1"/>
</dbReference>
<feature type="transmembrane region" description="Helical" evidence="1">
    <location>
        <begin position="228"/>
        <end position="244"/>
    </location>
</feature>
<organism evidence="3 4">
    <name type="scientific">Methanoculleus frigidifontis</name>
    <dbReference type="NCBI Taxonomy" id="2584085"/>
    <lineage>
        <taxon>Archaea</taxon>
        <taxon>Methanobacteriati</taxon>
        <taxon>Methanobacteriota</taxon>
        <taxon>Stenosarchaea group</taxon>
        <taxon>Methanomicrobia</taxon>
        <taxon>Methanomicrobiales</taxon>
        <taxon>Methanomicrobiaceae</taxon>
        <taxon>Methanoculleus</taxon>
    </lineage>
</organism>
<evidence type="ECO:0000313" key="3">
    <source>
        <dbReference type="EMBL" id="MDN7025124.1"/>
    </source>
</evidence>
<evidence type="ECO:0000313" key="4">
    <source>
        <dbReference type="Proteomes" id="UP001168338"/>
    </source>
</evidence>
<dbReference type="PANTHER" id="PTHR14969:SF13">
    <property type="entry name" value="AT30094P"/>
    <property type="match status" value="1"/>
</dbReference>
<dbReference type="Proteomes" id="UP001168338">
    <property type="component" value="Unassembled WGS sequence"/>
</dbReference>